<dbReference type="EMBL" id="MCFG01000507">
    <property type="protein sequence ID" value="ORX64661.1"/>
    <property type="molecule type" value="Genomic_DNA"/>
</dbReference>
<keyword evidence="3" id="KW-1185">Reference proteome</keyword>
<organism evidence="2 3">
    <name type="scientific">Anaeromyces robustus</name>
    <dbReference type="NCBI Taxonomy" id="1754192"/>
    <lineage>
        <taxon>Eukaryota</taxon>
        <taxon>Fungi</taxon>
        <taxon>Fungi incertae sedis</taxon>
        <taxon>Chytridiomycota</taxon>
        <taxon>Chytridiomycota incertae sedis</taxon>
        <taxon>Neocallimastigomycetes</taxon>
        <taxon>Neocallimastigales</taxon>
        <taxon>Neocallimastigaceae</taxon>
        <taxon>Anaeromyces</taxon>
    </lineage>
</organism>
<dbReference type="AlphaFoldDB" id="A0A1Y1VTN5"/>
<feature type="repeat" description="ANK" evidence="1">
    <location>
        <begin position="1"/>
        <end position="24"/>
    </location>
</feature>
<evidence type="ECO:0000313" key="3">
    <source>
        <dbReference type="Proteomes" id="UP000193944"/>
    </source>
</evidence>
<reference evidence="2 3" key="2">
    <citation type="submission" date="2016-08" db="EMBL/GenBank/DDBJ databases">
        <title>Pervasive Adenine N6-methylation of Active Genes in Fungi.</title>
        <authorList>
            <consortium name="DOE Joint Genome Institute"/>
            <person name="Mondo S.J."/>
            <person name="Dannebaum R.O."/>
            <person name="Kuo R.C."/>
            <person name="Labutti K."/>
            <person name="Haridas S."/>
            <person name="Kuo A."/>
            <person name="Salamov A."/>
            <person name="Ahrendt S.R."/>
            <person name="Lipzen A."/>
            <person name="Sullivan W."/>
            <person name="Andreopoulos W.B."/>
            <person name="Clum A."/>
            <person name="Lindquist E."/>
            <person name="Daum C."/>
            <person name="Ramamoorthy G.K."/>
            <person name="Gryganskyi A."/>
            <person name="Culley D."/>
            <person name="Magnuson J.K."/>
            <person name="James T.Y."/>
            <person name="O'Malley M.A."/>
            <person name="Stajich J.E."/>
            <person name="Spatafora J.W."/>
            <person name="Visel A."/>
            <person name="Grigoriev I.V."/>
        </authorList>
    </citation>
    <scope>NUCLEOTIDE SEQUENCE [LARGE SCALE GENOMIC DNA]</scope>
    <source>
        <strain evidence="2 3">S4</strain>
    </source>
</reference>
<dbReference type="Pfam" id="PF13637">
    <property type="entry name" value="Ank_4"/>
    <property type="match status" value="1"/>
</dbReference>
<evidence type="ECO:0000256" key="1">
    <source>
        <dbReference type="PROSITE-ProRule" id="PRU00023"/>
    </source>
</evidence>
<name>A0A1Y1VTN5_9FUNG</name>
<sequence>LIIACQNGNVKMAKFLIKHGADINKVWKGLLPLNVACLNGNEKLIKYLI</sequence>
<dbReference type="PROSITE" id="PS50088">
    <property type="entry name" value="ANK_REPEAT"/>
    <property type="match status" value="2"/>
</dbReference>
<dbReference type="InterPro" id="IPR036770">
    <property type="entry name" value="Ankyrin_rpt-contain_sf"/>
</dbReference>
<comment type="caution">
    <text evidence="2">The sequence shown here is derived from an EMBL/GenBank/DDBJ whole genome shotgun (WGS) entry which is preliminary data.</text>
</comment>
<proteinExistence type="predicted"/>
<gene>
    <name evidence="2" type="ORF">BCR32DRAFT_212511</name>
</gene>
<dbReference type="SUPFAM" id="SSF48403">
    <property type="entry name" value="Ankyrin repeat"/>
    <property type="match status" value="1"/>
</dbReference>
<evidence type="ECO:0000313" key="2">
    <source>
        <dbReference type="EMBL" id="ORX64661.1"/>
    </source>
</evidence>
<protein>
    <submittedName>
        <fullName evidence="2">Uncharacterized protein</fullName>
    </submittedName>
</protein>
<dbReference type="InterPro" id="IPR002110">
    <property type="entry name" value="Ankyrin_rpt"/>
</dbReference>
<feature type="repeat" description="ANK" evidence="1">
    <location>
        <begin position="28"/>
        <end position="49"/>
    </location>
</feature>
<dbReference type="OrthoDB" id="194358at2759"/>
<feature type="non-terminal residue" evidence="2">
    <location>
        <position position="1"/>
    </location>
</feature>
<keyword evidence="1" id="KW-0040">ANK repeat</keyword>
<dbReference type="Gene3D" id="1.25.40.20">
    <property type="entry name" value="Ankyrin repeat-containing domain"/>
    <property type="match status" value="1"/>
</dbReference>
<dbReference type="Proteomes" id="UP000193944">
    <property type="component" value="Unassembled WGS sequence"/>
</dbReference>
<accession>A0A1Y1VTN5</accession>
<dbReference type="PROSITE" id="PS50297">
    <property type="entry name" value="ANK_REP_REGION"/>
    <property type="match status" value="2"/>
</dbReference>
<reference evidence="2 3" key="1">
    <citation type="submission" date="2016-08" db="EMBL/GenBank/DDBJ databases">
        <title>A Parts List for Fungal Cellulosomes Revealed by Comparative Genomics.</title>
        <authorList>
            <consortium name="DOE Joint Genome Institute"/>
            <person name="Haitjema C.H."/>
            <person name="Gilmore S.P."/>
            <person name="Henske J.K."/>
            <person name="Solomon K.V."/>
            <person name="De Groot R."/>
            <person name="Kuo A."/>
            <person name="Mondo S.J."/>
            <person name="Salamov A.A."/>
            <person name="Labutti K."/>
            <person name="Zhao Z."/>
            <person name="Chiniquy J."/>
            <person name="Barry K."/>
            <person name="Brewer H.M."/>
            <person name="Purvine S.O."/>
            <person name="Wright A.T."/>
            <person name="Boxma B."/>
            <person name="Van Alen T."/>
            <person name="Hackstein J.H."/>
            <person name="Baker S.E."/>
            <person name="Grigoriev I.V."/>
            <person name="O'Malley M.A."/>
        </authorList>
    </citation>
    <scope>NUCLEOTIDE SEQUENCE [LARGE SCALE GENOMIC DNA]</scope>
    <source>
        <strain evidence="2 3">S4</strain>
    </source>
</reference>